<dbReference type="RefSeq" id="WP_003628750.1">
    <property type="nucleotide sequence ID" value="NZ_AP023028.1"/>
</dbReference>
<dbReference type="AlphaFoldDB" id="A0AAV4E6U3"/>
<comment type="caution">
    <text evidence="1">The sequence shown here is derived from an EMBL/GenBank/DDBJ whole genome shotgun (WGS) entry which is preliminary data.</text>
</comment>
<name>A0AAV4E6U3_LACHE</name>
<evidence type="ECO:0000313" key="2">
    <source>
        <dbReference type="Proteomes" id="UP000630086"/>
    </source>
</evidence>
<evidence type="ECO:0008006" key="3">
    <source>
        <dbReference type="Google" id="ProtNLM"/>
    </source>
</evidence>
<dbReference type="SUPFAM" id="SSF53474">
    <property type="entry name" value="alpha/beta-Hydrolases"/>
    <property type="match status" value="1"/>
</dbReference>
<sequence length="274" mass="30061">MKKKGIGIISLILIIIIAIVAGIKIKQNHDENAVQEIQPVKVSSKTVPTFFFHGWGSSWHAEDTMAQAIKRAGATNTIVRVNVNKKGHARLIGKIKKNAKNPLVEVNFSDNKLTNSQYNGQYANAYDSTGARYVKNAIDLVRNKYHYSKINIVAHSMGNLEVASYIKLNAGKKNFPQIDHLVAMAGHYDGIIGICGWGCGGGISLNAAANDPRIKATAAITMYDMPHVGAWGYFDKGTADERYQNKKQIAEQRTKEYGTGKFAKAGGCFEYPAR</sequence>
<dbReference type="Proteomes" id="UP000630086">
    <property type="component" value="Unassembled WGS sequence"/>
</dbReference>
<dbReference type="EMBL" id="BLYV01000231">
    <property type="protein sequence ID" value="GFP13189.1"/>
    <property type="molecule type" value="Genomic_DNA"/>
</dbReference>
<protein>
    <recommendedName>
        <fullName evidence="3">Alpha/beta hydrolase</fullName>
    </recommendedName>
</protein>
<dbReference type="PANTHER" id="PTHR47751">
    <property type="entry name" value="SUPERFAMILY HYDROLASE, PUTATIVE (AFU_ORTHOLOGUE AFUA_2G16580)-RELATED"/>
    <property type="match status" value="1"/>
</dbReference>
<proteinExistence type="predicted"/>
<dbReference type="PANTHER" id="PTHR47751:SF1">
    <property type="entry name" value="SUPERFAMILY HYDROLASE, PUTATIVE (AFU_ORTHOLOGUE AFUA_2G16580)-RELATED"/>
    <property type="match status" value="1"/>
</dbReference>
<dbReference type="Pfam" id="PF06028">
    <property type="entry name" value="DUF915"/>
    <property type="match status" value="1"/>
</dbReference>
<gene>
    <name evidence="1" type="ORF">LHEJCM1062_10610</name>
</gene>
<dbReference type="Gene3D" id="3.40.50.1820">
    <property type="entry name" value="alpha/beta hydrolase"/>
    <property type="match status" value="1"/>
</dbReference>
<dbReference type="InterPro" id="IPR029058">
    <property type="entry name" value="AB_hydrolase_fold"/>
</dbReference>
<dbReference type="InterPro" id="IPR051411">
    <property type="entry name" value="Polyketide_trans_af380"/>
</dbReference>
<accession>A0AAV4E6U3</accession>
<reference evidence="1" key="1">
    <citation type="submission" date="2020-07" db="EMBL/GenBank/DDBJ databases">
        <title>Draft genome sequence of Lactobacillus helveticus strain JCM 1062.</title>
        <authorList>
            <person name="Endo A."/>
            <person name="Maeno S."/>
            <person name="Kido Y."/>
        </authorList>
    </citation>
    <scope>NUCLEOTIDE SEQUENCE</scope>
    <source>
        <strain evidence="1">JCM 1062</strain>
    </source>
</reference>
<organism evidence="1 2">
    <name type="scientific">Lactobacillus helveticus</name>
    <name type="common">Lactobacillus suntoryeus</name>
    <dbReference type="NCBI Taxonomy" id="1587"/>
    <lineage>
        <taxon>Bacteria</taxon>
        <taxon>Bacillati</taxon>
        <taxon>Bacillota</taxon>
        <taxon>Bacilli</taxon>
        <taxon>Lactobacillales</taxon>
        <taxon>Lactobacillaceae</taxon>
        <taxon>Lactobacillus</taxon>
    </lineage>
</organism>
<dbReference type="InterPro" id="IPR010315">
    <property type="entry name" value="DUF915_hydro-like"/>
</dbReference>
<evidence type="ECO:0000313" key="1">
    <source>
        <dbReference type="EMBL" id="GFP13189.1"/>
    </source>
</evidence>